<proteinExistence type="predicted"/>
<evidence type="ECO:0000313" key="3">
    <source>
        <dbReference type="Proteomes" id="UP000186698"/>
    </source>
</evidence>
<dbReference type="PANTHER" id="PTHR24104:SF21">
    <property type="entry name" value="TRIPARTITE MOTIF-CONTAINING PROTEIN 3"/>
    <property type="match status" value="1"/>
</dbReference>
<keyword evidence="3" id="KW-1185">Reference proteome</keyword>
<dbReference type="InterPro" id="IPR001258">
    <property type="entry name" value="NHL_repeat"/>
</dbReference>
<evidence type="ECO:0000313" key="4">
    <source>
        <dbReference type="RefSeq" id="XP_041434042.1"/>
    </source>
</evidence>
<dbReference type="Proteomes" id="UP000186698">
    <property type="component" value="Chromosome 9_10S"/>
</dbReference>
<dbReference type="GO" id="GO:0061630">
    <property type="term" value="F:ubiquitin protein ligase activity"/>
    <property type="evidence" value="ECO:0007669"/>
    <property type="project" value="TreeGrafter"/>
</dbReference>
<evidence type="ECO:0000256" key="2">
    <source>
        <dbReference type="PROSITE-ProRule" id="PRU00504"/>
    </source>
</evidence>
<dbReference type="InterPro" id="IPR011042">
    <property type="entry name" value="6-blade_b-propeller_TolB-like"/>
</dbReference>
<dbReference type="InterPro" id="IPR050952">
    <property type="entry name" value="TRIM-NHL_E3_ligases"/>
</dbReference>
<dbReference type="GO" id="GO:0043161">
    <property type="term" value="P:proteasome-mediated ubiquitin-dependent protein catabolic process"/>
    <property type="evidence" value="ECO:0007669"/>
    <property type="project" value="TreeGrafter"/>
</dbReference>
<dbReference type="KEGG" id="xla:108706190"/>
<dbReference type="OrthoDB" id="10020332at2759"/>
<dbReference type="PROSITE" id="PS51125">
    <property type="entry name" value="NHL"/>
    <property type="match status" value="1"/>
</dbReference>
<name>A0A8J1LX10_XENLA</name>
<feature type="repeat" description="NHL" evidence="2">
    <location>
        <begin position="59"/>
        <end position="89"/>
    </location>
</feature>
<dbReference type="Gene3D" id="2.120.10.30">
    <property type="entry name" value="TolB, C-terminal domain"/>
    <property type="match status" value="1"/>
</dbReference>
<organism evidence="3 4">
    <name type="scientific">Xenopus laevis</name>
    <name type="common">African clawed frog</name>
    <dbReference type="NCBI Taxonomy" id="8355"/>
    <lineage>
        <taxon>Eukaryota</taxon>
        <taxon>Metazoa</taxon>
        <taxon>Chordata</taxon>
        <taxon>Craniata</taxon>
        <taxon>Vertebrata</taxon>
        <taxon>Euteleostomi</taxon>
        <taxon>Amphibia</taxon>
        <taxon>Batrachia</taxon>
        <taxon>Anura</taxon>
        <taxon>Pipoidea</taxon>
        <taxon>Pipidae</taxon>
        <taxon>Xenopodinae</taxon>
        <taxon>Xenopus</taxon>
        <taxon>Xenopus</taxon>
    </lineage>
</organism>
<sequence length="106" mass="11458">MPGQTTNISLLLPAQHSFGNPVGICADPEGNIMVVDQQHRNVTLFPLSGSPVCVVSKGLSRPTGIACSPLGQLFVIDSADNSVKVYKYRVRPYYNSTSPRRSVDKP</sequence>
<reference evidence="4" key="1">
    <citation type="submission" date="2025-08" db="UniProtKB">
        <authorList>
            <consortium name="RefSeq"/>
        </authorList>
    </citation>
    <scope>IDENTIFICATION</scope>
    <source>
        <strain evidence="4">J_2021</strain>
        <tissue evidence="4">Erythrocytes</tissue>
    </source>
</reference>
<dbReference type="GO" id="GO:0000209">
    <property type="term" value="P:protein polyubiquitination"/>
    <property type="evidence" value="ECO:0007669"/>
    <property type="project" value="TreeGrafter"/>
</dbReference>
<keyword evidence="1" id="KW-0677">Repeat</keyword>
<accession>A0A8J1LX10</accession>
<dbReference type="AlphaFoldDB" id="A0A8J1LX10"/>
<dbReference type="PANTHER" id="PTHR24104">
    <property type="entry name" value="E3 UBIQUITIN-PROTEIN LIGASE NHLRC1-RELATED"/>
    <property type="match status" value="1"/>
</dbReference>
<dbReference type="GeneID" id="108706190"/>
<dbReference type="RefSeq" id="XP_041434042.1">
    <property type="nucleotide sequence ID" value="XM_041578108.1"/>
</dbReference>
<gene>
    <name evidence="4" type="primary">LOC108706190</name>
</gene>
<dbReference type="SUPFAM" id="SSF101898">
    <property type="entry name" value="NHL repeat"/>
    <property type="match status" value="1"/>
</dbReference>
<evidence type="ECO:0000256" key="1">
    <source>
        <dbReference type="ARBA" id="ARBA00022737"/>
    </source>
</evidence>
<protein>
    <submittedName>
        <fullName evidence="4">NHL-repeat-containing protein 4-like</fullName>
    </submittedName>
</protein>